<reference evidence="2" key="1">
    <citation type="submission" date="2020-04" db="EMBL/GenBank/DDBJ databases">
        <authorList>
            <person name="Chiriac C."/>
            <person name="Salcher M."/>
            <person name="Ghai R."/>
            <person name="Kavagutti S V."/>
        </authorList>
    </citation>
    <scope>NUCLEOTIDE SEQUENCE</scope>
</reference>
<gene>
    <name evidence="2" type="ORF">UFOVP868_64</name>
</gene>
<evidence type="ECO:0000256" key="1">
    <source>
        <dbReference type="SAM" id="MobiDB-lite"/>
    </source>
</evidence>
<feature type="compositionally biased region" description="Basic and acidic residues" evidence="1">
    <location>
        <begin position="58"/>
        <end position="74"/>
    </location>
</feature>
<organism evidence="2">
    <name type="scientific">uncultured Caudovirales phage</name>
    <dbReference type="NCBI Taxonomy" id="2100421"/>
    <lineage>
        <taxon>Viruses</taxon>
        <taxon>Duplodnaviria</taxon>
        <taxon>Heunggongvirae</taxon>
        <taxon>Uroviricota</taxon>
        <taxon>Caudoviricetes</taxon>
        <taxon>Peduoviridae</taxon>
        <taxon>Maltschvirus</taxon>
        <taxon>Maltschvirus maltsch</taxon>
    </lineage>
</organism>
<sequence length="125" mass="14319">MNKDAVQFILSKGHQTSLYQMSKMFGVSVKRIRHFMRINKIEPYHIQRQRHTQIAAETRSKTNETRSEENKEYDSTPWPRPYMDMSVAMRGKSYGGNISAFGTKNPTKACAVHSLNFGTIKSSMG</sequence>
<protein>
    <submittedName>
        <fullName evidence="2">Uncharacterized protein</fullName>
    </submittedName>
</protein>
<evidence type="ECO:0000313" key="2">
    <source>
        <dbReference type="EMBL" id="CAB4167899.1"/>
    </source>
</evidence>
<feature type="region of interest" description="Disordered" evidence="1">
    <location>
        <begin position="47"/>
        <end position="78"/>
    </location>
</feature>
<name>A0A6J5P7R6_9CAUD</name>
<accession>A0A6J5P7R6</accession>
<proteinExistence type="predicted"/>
<dbReference type="EMBL" id="LR796817">
    <property type="protein sequence ID" value="CAB4167899.1"/>
    <property type="molecule type" value="Genomic_DNA"/>
</dbReference>